<evidence type="ECO:0000256" key="8">
    <source>
        <dbReference type="ARBA" id="ARBA00022989"/>
    </source>
</evidence>
<evidence type="ECO:0000256" key="9">
    <source>
        <dbReference type="ARBA" id="ARBA00023004"/>
    </source>
</evidence>
<organism evidence="11 12">
    <name type="scientific">Juglans regia</name>
    <name type="common">English walnut</name>
    <dbReference type="NCBI Taxonomy" id="51240"/>
    <lineage>
        <taxon>Eukaryota</taxon>
        <taxon>Viridiplantae</taxon>
        <taxon>Streptophyta</taxon>
        <taxon>Embryophyta</taxon>
        <taxon>Tracheophyta</taxon>
        <taxon>Spermatophyta</taxon>
        <taxon>Magnoliopsida</taxon>
        <taxon>eudicotyledons</taxon>
        <taxon>Gunneridae</taxon>
        <taxon>Pentapetalae</taxon>
        <taxon>rosids</taxon>
        <taxon>fabids</taxon>
        <taxon>Fagales</taxon>
        <taxon>Juglandaceae</taxon>
        <taxon>Juglans</taxon>
    </lineage>
</organism>
<evidence type="ECO:0000256" key="10">
    <source>
        <dbReference type="ARBA" id="ARBA00023136"/>
    </source>
</evidence>
<protein>
    <submittedName>
        <fullName evidence="12">Cytochrome b561 domain-containing protein At2g30890-like</fullName>
    </submittedName>
</protein>
<reference evidence="12" key="1">
    <citation type="submission" date="2025-08" db="UniProtKB">
        <authorList>
            <consortium name="RefSeq"/>
        </authorList>
    </citation>
    <scope>IDENTIFICATION</scope>
    <source>
        <tissue evidence="12">Leaves</tissue>
    </source>
</reference>
<dbReference type="FunCoup" id="A0A2I4HL49">
    <property type="interactions" value="30"/>
</dbReference>
<dbReference type="AlphaFoldDB" id="A0A2I4HL49"/>
<dbReference type="InterPro" id="IPR006593">
    <property type="entry name" value="Cyt_b561/ferric_Rdtase_TM"/>
</dbReference>
<dbReference type="GO" id="GO:0140575">
    <property type="term" value="F:transmembrane monodehydroascorbate reductase activity"/>
    <property type="evidence" value="ECO:0007669"/>
    <property type="project" value="InterPro"/>
</dbReference>
<proteinExistence type="predicted"/>
<evidence type="ECO:0000313" key="11">
    <source>
        <dbReference type="Proteomes" id="UP000235220"/>
    </source>
</evidence>
<dbReference type="RefSeq" id="XP_018856865.1">
    <property type="nucleotide sequence ID" value="XM_019001320.2"/>
</dbReference>
<evidence type="ECO:0000256" key="2">
    <source>
        <dbReference type="ARBA" id="ARBA00004141"/>
    </source>
</evidence>
<keyword evidence="3" id="KW-0813">Transport</keyword>
<evidence type="ECO:0000313" key="12">
    <source>
        <dbReference type="RefSeq" id="XP_018856865.1"/>
    </source>
</evidence>
<keyword evidence="9" id="KW-0408">Iron</keyword>
<keyword evidence="4" id="KW-0349">Heme</keyword>
<dbReference type="GeneID" id="109019098"/>
<dbReference type="CDD" id="cd08760">
    <property type="entry name" value="Cyt_b561_FRRS1_like"/>
    <property type="match status" value="1"/>
</dbReference>
<evidence type="ECO:0000256" key="6">
    <source>
        <dbReference type="ARBA" id="ARBA00022723"/>
    </source>
</evidence>
<dbReference type="Pfam" id="PF03188">
    <property type="entry name" value="Cytochrom_B561"/>
    <property type="match status" value="1"/>
</dbReference>
<dbReference type="PANTHER" id="PTHR15422">
    <property type="entry name" value="OS05G0565100 PROTEIN"/>
    <property type="match status" value="1"/>
</dbReference>
<dbReference type="Gramene" id="Jr01_23420_p1">
    <property type="protein sequence ID" value="cds.Jr01_23420_p1"/>
    <property type="gene ID" value="Jr01_23420"/>
</dbReference>
<dbReference type="Gene3D" id="1.20.120.1770">
    <property type="match status" value="1"/>
</dbReference>
<evidence type="ECO:0000256" key="4">
    <source>
        <dbReference type="ARBA" id="ARBA00022617"/>
    </source>
</evidence>
<dbReference type="InterPro" id="IPR045150">
    <property type="entry name" value="CYB561D1/2"/>
</dbReference>
<evidence type="ECO:0000256" key="3">
    <source>
        <dbReference type="ARBA" id="ARBA00022448"/>
    </source>
</evidence>
<dbReference type="GO" id="GO:0046872">
    <property type="term" value="F:metal ion binding"/>
    <property type="evidence" value="ECO:0007669"/>
    <property type="project" value="UniProtKB-KW"/>
</dbReference>
<gene>
    <name evidence="12" type="primary">LOC109019098</name>
</gene>
<dbReference type="SMART" id="SM00665">
    <property type="entry name" value="B561"/>
    <property type="match status" value="1"/>
</dbReference>
<name>A0A2I4HL49_JUGRE</name>
<keyword evidence="6" id="KW-0479">Metal-binding</keyword>
<keyword evidence="8" id="KW-1133">Transmembrane helix</keyword>
<comment type="cofactor">
    <cofactor evidence="1">
        <name>heme b</name>
        <dbReference type="ChEBI" id="CHEBI:60344"/>
    </cofactor>
</comment>
<keyword evidence="7" id="KW-0249">Electron transport</keyword>
<keyword evidence="11" id="KW-1185">Reference proteome</keyword>
<comment type="subcellular location">
    <subcellularLocation>
        <location evidence="2">Membrane</location>
        <topology evidence="2">Multi-pass membrane protein</topology>
    </subcellularLocation>
</comment>
<dbReference type="OrthoDB" id="19261at2759"/>
<dbReference type="STRING" id="51240.A0A2I4HL49"/>
<evidence type="ECO:0000256" key="5">
    <source>
        <dbReference type="ARBA" id="ARBA00022692"/>
    </source>
</evidence>
<keyword evidence="10" id="KW-0472">Membrane</keyword>
<keyword evidence="5" id="KW-0812">Transmembrane</keyword>
<dbReference type="KEGG" id="jre:109019098"/>
<evidence type="ECO:0000256" key="1">
    <source>
        <dbReference type="ARBA" id="ARBA00001970"/>
    </source>
</evidence>
<dbReference type="GO" id="GO:0016491">
    <property type="term" value="F:oxidoreductase activity"/>
    <property type="evidence" value="ECO:0000318"/>
    <property type="project" value="GO_Central"/>
</dbReference>
<dbReference type="PANTHER" id="PTHR15422:SF24">
    <property type="entry name" value="DOMON RELATED DOMAIN-CONTAINING PROTEIN"/>
    <property type="match status" value="1"/>
</dbReference>
<accession>A0A2I4HL49</accession>
<evidence type="ECO:0000256" key="7">
    <source>
        <dbReference type="ARBA" id="ARBA00022982"/>
    </source>
</evidence>
<dbReference type="PROSITE" id="PS50939">
    <property type="entry name" value="CYTOCHROME_B561"/>
    <property type="match status" value="1"/>
</dbReference>
<sequence>MLLLQKLGCFVIPASIFILALPVVCSSQEPAKSASKKDHLDKLSPKFLFEITLHGFLLWASMGFLMPVGILIIRMSNREESGRRLRILFYVHAILQVLVVLLATAGAVLSIKNFNNSFNNYHQRIGVALYGIIWLQPLLGIVRPKRGSKGRSVWFFVHWLLGTAISLLGILNIYSGLQAYHEKTSRSIRLWIIIFTAEMSFIALLYLLQDKWVDMQKQGVIMASEPIRPTEKEVSPRDAEKELMIKSC</sequence>
<dbReference type="GO" id="GO:0016020">
    <property type="term" value="C:membrane"/>
    <property type="evidence" value="ECO:0007669"/>
    <property type="project" value="UniProtKB-SubCell"/>
</dbReference>
<dbReference type="Proteomes" id="UP000235220">
    <property type="component" value="Chromosome 1"/>
</dbReference>